<dbReference type="RefSeq" id="WP_182326415.1">
    <property type="nucleotide sequence ID" value="NZ_CP058554.1"/>
</dbReference>
<dbReference type="CDD" id="cd09971">
    <property type="entry name" value="SdiA-regulated"/>
    <property type="match status" value="1"/>
</dbReference>
<evidence type="ECO:0000313" key="4">
    <source>
        <dbReference type="EMBL" id="QMV71989.1"/>
    </source>
</evidence>
<keyword evidence="3" id="KW-0472">Membrane</keyword>
<dbReference type="GO" id="GO:0005886">
    <property type="term" value="C:plasma membrane"/>
    <property type="evidence" value="ECO:0007669"/>
    <property type="project" value="UniProtKB-SubCell"/>
</dbReference>
<evidence type="ECO:0000256" key="1">
    <source>
        <dbReference type="ARBA" id="ARBA00004236"/>
    </source>
</evidence>
<evidence type="ECO:0000256" key="2">
    <source>
        <dbReference type="ARBA" id="ARBA00022475"/>
    </source>
</evidence>
<keyword evidence="2" id="KW-1003">Cell membrane</keyword>
<sequence>MKAGSQVQMRWRASRWQRRLVMAAALLVLSALYLQWHHVIAMPGHVDALQPAPPSAPAPILPHYQASIDAKVVSGIADNLSGLAFNPTTNTLFAVTNRPPQIAELSTDGRLLRIAPLRGADDTEGIAHIQGDWFAIADERSNRIHWVEFGKDVTEISLKDSPYIQLGDIAIKNFALEGLGWDAKRQQLLAVTEKWPMQVLVMDVPFSKLKPGLVDAKISAWEVQEMEGMPSTDLAAVEVDPRSGNLLLLGEEASVLYEYSRAGALLSVMPLWAGMSGLENRAPQPEGLAMDNSGNIYIVSEPNLFYKFERKRG</sequence>
<evidence type="ECO:0000313" key="5">
    <source>
        <dbReference type="Proteomes" id="UP000515240"/>
    </source>
</evidence>
<comment type="subcellular location">
    <subcellularLocation>
        <location evidence="1">Cell membrane</location>
    </subcellularLocation>
</comment>
<organism evidence="4 5">
    <name type="scientific">Comamonas piscis</name>
    <dbReference type="NCBI Taxonomy" id="1562974"/>
    <lineage>
        <taxon>Bacteria</taxon>
        <taxon>Pseudomonadati</taxon>
        <taxon>Pseudomonadota</taxon>
        <taxon>Betaproteobacteria</taxon>
        <taxon>Burkholderiales</taxon>
        <taxon>Comamonadaceae</taxon>
        <taxon>Comamonas</taxon>
    </lineage>
</organism>
<dbReference type="Proteomes" id="UP000515240">
    <property type="component" value="Chromosome"/>
</dbReference>
<dbReference type="AlphaFoldDB" id="A0A7G5EDB4"/>
<dbReference type="Pfam" id="PF06977">
    <property type="entry name" value="SdiA-regulated"/>
    <property type="match status" value="1"/>
</dbReference>
<gene>
    <name evidence="4" type="ORF">HS961_03600</name>
</gene>
<protein>
    <submittedName>
        <fullName evidence="4">SdiA-regulated domain-containing protein</fullName>
    </submittedName>
</protein>
<accession>A0A7G5EDB4</accession>
<dbReference type="InterPro" id="IPR009722">
    <property type="entry name" value="YjiK/CarP"/>
</dbReference>
<proteinExistence type="predicted"/>
<reference evidence="4 5" key="1">
    <citation type="journal article" date="2020" name="G3 (Bethesda)">
        <title>CeMbio - The Caenorhabditis elegans Microbiome Resource.</title>
        <authorList>
            <person name="Dirksen P."/>
            <person name="Assie A."/>
            <person name="Zimmermann J."/>
            <person name="Zhang F."/>
            <person name="Tietje A.M."/>
            <person name="Marsh S.A."/>
            <person name="Felix M.A."/>
            <person name="Shapira M."/>
            <person name="Kaleta C."/>
            <person name="Schulenburg H."/>
            <person name="Samuel B."/>
        </authorList>
    </citation>
    <scope>NUCLEOTIDE SEQUENCE [LARGE SCALE GENOMIC DNA]</scope>
    <source>
        <strain evidence="4 5">BIGb0172</strain>
    </source>
</reference>
<dbReference type="SUPFAM" id="SSF50956">
    <property type="entry name" value="Thermostable phytase (3-phytase)"/>
    <property type="match status" value="1"/>
</dbReference>
<dbReference type="EMBL" id="CP058554">
    <property type="protein sequence ID" value="QMV71989.1"/>
    <property type="molecule type" value="Genomic_DNA"/>
</dbReference>
<evidence type="ECO:0000256" key="3">
    <source>
        <dbReference type="ARBA" id="ARBA00023136"/>
    </source>
</evidence>
<keyword evidence="5" id="KW-1185">Reference proteome</keyword>
<dbReference type="KEGG" id="cpis:HS961_03600"/>
<name>A0A7G5EDB4_9BURK</name>